<evidence type="ECO:0000256" key="3">
    <source>
        <dbReference type="ARBA" id="ARBA00012313"/>
    </source>
</evidence>
<evidence type="ECO:0000256" key="2">
    <source>
        <dbReference type="ARBA" id="ARBA00002322"/>
    </source>
</evidence>
<keyword evidence="6" id="KW-0349">Heme</keyword>
<evidence type="ECO:0000256" key="11">
    <source>
        <dbReference type="ARBA" id="ARBA00023324"/>
    </source>
</evidence>
<proteinExistence type="inferred from homology"/>
<dbReference type="GO" id="GO:0006979">
    <property type="term" value="P:response to oxidative stress"/>
    <property type="evidence" value="ECO:0007669"/>
    <property type="project" value="InterPro"/>
</dbReference>
<feature type="binding site" evidence="12">
    <location>
        <position position="97"/>
    </location>
    <ligand>
        <name>Ca(2+)</name>
        <dbReference type="ChEBI" id="CHEBI:29108"/>
        <label>2</label>
    </ligand>
</feature>
<feature type="domain" description="Plant heme peroxidase family profile" evidence="16">
    <location>
        <begin position="27"/>
        <end position="134"/>
    </location>
</feature>
<keyword evidence="11" id="KW-0376">Hydrogen peroxide</keyword>
<comment type="cofactor">
    <cofactor evidence="12">
        <name>Ca(2+)</name>
        <dbReference type="ChEBI" id="CHEBI:29108"/>
    </cofactor>
    <text evidence="12">Binds 2 calcium ions per subunit.</text>
</comment>
<dbReference type="GO" id="GO:0042744">
    <property type="term" value="P:hydrogen peroxide catabolic process"/>
    <property type="evidence" value="ECO:0007669"/>
    <property type="project" value="UniProtKB-KW"/>
</dbReference>
<dbReference type="EMBL" id="JAVXUP010000425">
    <property type="protein sequence ID" value="KAK3028195.1"/>
    <property type="molecule type" value="Genomic_DNA"/>
</dbReference>
<evidence type="ECO:0000313" key="17">
    <source>
        <dbReference type="EMBL" id="KAK3028195.1"/>
    </source>
</evidence>
<feature type="compositionally biased region" description="Basic and acidic residues" evidence="15">
    <location>
        <begin position="112"/>
        <end position="125"/>
    </location>
</feature>
<dbReference type="Proteomes" id="UP001188597">
    <property type="component" value="Unassembled WGS sequence"/>
</dbReference>
<comment type="cofactor">
    <cofactor evidence="12">
        <name>heme b</name>
        <dbReference type="ChEBI" id="CHEBI:60344"/>
    </cofactor>
    <text evidence="12">Binds 1 heme b (iron(II)-protoporphyrin IX) group per subunit.</text>
</comment>
<dbReference type="GO" id="GO:0140825">
    <property type="term" value="F:lactoperoxidase activity"/>
    <property type="evidence" value="ECO:0007669"/>
    <property type="project" value="UniProtKB-EC"/>
</dbReference>
<evidence type="ECO:0000256" key="4">
    <source>
        <dbReference type="ARBA" id="ARBA00022525"/>
    </source>
</evidence>
<evidence type="ECO:0000256" key="1">
    <source>
        <dbReference type="ARBA" id="ARBA00000189"/>
    </source>
</evidence>
<evidence type="ECO:0000256" key="8">
    <source>
        <dbReference type="ARBA" id="ARBA00022837"/>
    </source>
</evidence>
<evidence type="ECO:0000313" key="18">
    <source>
        <dbReference type="Proteomes" id="UP001188597"/>
    </source>
</evidence>
<feature type="disulfide bond" evidence="13">
    <location>
        <begin position="51"/>
        <end position="77"/>
    </location>
</feature>
<dbReference type="GO" id="GO:0046872">
    <property type="term" value="F:metal ion binding"/>
    <property type="evidence" value="ECO:0007669"/>
    <property type="project" value="UniProtKB-KW"/>
</dbReference>
<evidence type="ECO:0000259" key="16">
    <source>
        <dbReference type="PROSITE" id="PS50873"/>
    </source>
</evidence>
<dbReference type="InterPro" id="IPR002016">
    <property type="entry name" value="Haem_peroxidase"/>
</dbReference>
<sequence>MKAERNKEGSSSKESQKVLLAKMQEPKNLTNRMTIKTWSFKSEHSTGITHCWNFANRVRRPNAELHPSLSADIRSTCRAVSGKATMPFDSITEYKLDAYFYKTLLDKKDLLESDQKMADDPKASDIVRSLAEDQ</sequence>
<evidence type="ECO:0000256" key="12">
    <source>
        <dbReference type="PIRSR" id="PIRSR600823-3"/>
    </source>
</evidence>
<feature type="binding site" description="axial binding residue" evidence="12">
    <location>
        <position position="44"/>
    </location>
    <ligand>
        <name>heme b</name>
        <dbReference type="ChEBI" id="CHEBI:60344"/>
    </ligand>
    <ligandPart>
        <name>Fe</name>
        <dbReference type="ChEBI" id="CHEBI:18248"/>
    </ligandPart>
</feature>
<evidence type="ECO:0000256" key="5">
    <source>
        <dbReference type="ARBA" id="ARBA00022559"/>
    </source>
</evidence>
<gene>
    <name evidence="17" type="ORF">RJ639_039478</name>
</gene>
<dbReference type="AlphaFoldDB" id="A0AA88WM71"/>
<protein>
    <recommendedName>
        <fullName evidence="3">peroxidase</fullName>
        <ecNumber evidence="3">1.11.1.7</ecNumber>
    </recommendedName>
</protein>
<feature type="region of interest" description="Disordered" evidence="15">
    <location>
        <begin position="112"/>
        <end position="134"/>
    </location>
</feature>
<keyword evidence="5" id="KW-0575">Peroxidase</keyword>
<keyword evidence="4" id="KW-0964">Secreted</keyword>
<comment type="catalytic activity">
    <reaction evidence="1">
        <text>2 a phenolic donor + H2O2 = 2 a phenolic radical donor + 2 H2O</text>
        <dbReference type="Rhea" id="RHEA:56136"/>
        <dbReference type="ChEBI" id="CHEBI:15377"/>
        <dbReference type="ChEBI" id="CHEBI:16240"/>
        <dbReference type="ChEBI" id="CHEBI:139520"/>
        <dbReference type="ChEBI" id="CHEBI:139521"/>
        <dbReference type="EC" id="1.11.1.7"/>
    </reaction>
</comment>
<keyword evidence="9" id="KW-0560">Oxidoreductase</keyword>
<evidence type="ECO:0000256" key="9">
    <source>
        <dbReference type="ARBA" id="ARBA00023002"/>
    </source>
</evidence>
<keyword evidence="18" id="KW-1185">Reference proteome</keyword>
<accession>A0AA88WM71</accession>
<comment type="caution">
    <text evidence="17">The sequence shown here is derived from an EMBL/GenBank/DDBJ whole genome shotgun (WGS) entry which is preliminary data.</text>
</comment>
<dbReference type="Gene3D" id="1.10.420.10">
    <property type="entry name" value="Peroxidase, domain 2"/>
    <property type="match status" value="1"/>
</dbReference>
<dbReference type="PANTHER" id="PTHR31517">
    <property type="match status" value="1"/>
</dbReference>
<dbReference type="PANTHER" id="PTHR31517:SF59">
    <property type="entry name" value="PEROXIDASE"/>
    <property type="match status" value="1"/>
</dbReference>
<dbReference type="GO" id="GO:0020037">
    <property type="term" value="F:heme binding"/>
    <property type="evidence" value="ECO:0007669"/>
    <property type="project" value="InterPro"/>
</dbReference>
<keyword evidence="10 12" id="KW-0408">Iron</keyword>
<dbReference type="InterPro" id="IPR010255">
    <property type="entry name" value="Haem_peroxidase_sf"/>
</dbReference>
<evidence type="ECO:0000256" key="7">
    <source>
        <dbReference type="ARBA" id="ARBA00022723"/>
    </source>
</evidence>
<dbReference type="Pfam" id="PF00141">
    <property type="entry name" value="peroxidase"/>
    <property type="match status" value="1"/>
</dbReference>
<dbReference type="InterPro" id="IPR000823">
    <property type="entry name" value="Peroxidase_pln"/>
</dbReference>
<dbReference type="SUPFAM" id="SSF48113">
    <property type="entry name" value="Heme-dependent peroxidases"/>
    <property type="match status" value="1"/>
</dbReference>
<evidence type="ECO:0000256" key="10">
    <source>
        <dbReference type="ARBA" id="ARBA00023004"/>
    </source>
</evidence>
<reference evidence="17" key="1">
    <citation type="submission" date="2022-12" db="EMBL/GenBank/DDBJ databases">
        <title>Draft genome assemblies for two species of Escallonia (Escalloniales).</title>
        <authorList>
            <person name="Chanderbali A."/>
            <person name="Dervinis C."/>
            <person name="Anghel I."/>
            <person name="Soltis D."/>
            <person name="Soltis P."/>
            <person name="Zapata F."/>
        </authorList>
    </citation>
    <scope>NUCLEOTIDE SEQUENCE</scope>
    <source>
        <strain evidence="17">UCBG64.0493</strain>
        <tissue evidence="17">Leaf</tissue>
    </source>
</reference>
<keyword evidence="8 12" id="KW-0106">Calcium</keyword>
<evidence type="ECO:0000256" key="14">
    <source>
        <dbReference type="RuleBase" id="RU004241"/>
    </source>
</evidence>
<feature type="binding site" evidence="12">
    <location>
        <position position="89"/>
    </location>
    <ligand>
        <name>Ca(2+)</name>
        <dbReference type="ChEBI" id="CHEBI:29108"/>
        <label>2</label>
    </ligand>
</feature>
<keyword evidence="7 12" id="KW-0479">Metal-binding</keyword>
<dbReference type="EC" id="1.11.1.7" evidence="3"/>
<comment type="function">
    <text evidence="2">Removal of H(2)O(2), oxidation of toxic reductants, biosynthesis and degradation of lignin, suberization, auxin catabolism, response to environmental stresses such as wounding, pathogen attack and oxidative stress. These functions might be dependent on each isozyme/isoform in each plant tissue.</text>
</comment>
<evidence type="ECO:0000256" key="6">
    <source>
        <dbReference type="ARBA" id="ARBA00022617"/>
    </source>
</evidence>
<comment type="similarity">
    <text evidence="14">Belongs to the peroxidase family.</text>
</comment>
<evidence type="ECO:0000256" key="15">
    <source>
        <dbReference type="SAM" id="MobiDB-lite"/>
    </source>
</evidence>
<organism evidence="17 18">
    <name type="scientific">Escallonia herrerae</name>
    <dbReference type="NCBI Taxonomy" id="1293975"/>
    <lineage>
        <taxon>Eukaryota</taxon>
        <taxon>Viridiplantae</taxon>
        <taxon>Streptophyta</taxon>
        <taxon>Embryophyta</taxon>
        <taxon>Tracheophyta</taxon>
        <taxon>Spermatophyta</taxon>
        <taxon>Magnoliopsida</taxon>
        <taxon>eudicotyledons</taxon>
        <taxon>Gunneridae</taxon>
        <taxon>Pentapetalae</taxon>
        <taxon>asterids</taxon>
        <taxon>campanulids</taxon>
        <taxon>Escalloniales</taxon>
        <taxon>Escalloniaceae</taxon>
        <taxon>Escallonia</taxon>
    </lineage>
</organism>
<feature type="binding site" evidence="12">
    <location>
        <position position="92"/>
    </location>
    <ligand>
        <name>Ca(2+)</name>
        <dbReference type="ChEBI" id="CHEBI:29108"/>
        <label>2</label>
    </ligand>
</feature>
<dbReference type="PROSITE" id="PS50873">
    <property type="entry name" value="PEROXIDASE_4"/>
    <property type="match status" value="1"/>
</dbReference>
<evidence type="ECO:0000256" key="13">
    <source>
        <dbReference type="PIRSR" id="PIRSR600823-5"/>
    </source>
</evidence>
<keyword evidence="13" id="KW-1015">Disulfide bond</keyword>
<name>A0AA88WM71_9ASTE</name>